<reference evidence="2 3" key="1">
    <citation type="submission" date="2022-04" db="EMBL/GenBank/DDBJ databases">
        <title>Chromosome-level reference genomes for two strains of Caenorhabditis briggsae: an improved platform for comparative genomics.</title>
        <authorList>
            <person name="Stevens L."/>
            <person name="Andersen E."/>
        </authorList>
    </citation>
    <scope>NUCLEOTIDE SEQUENCE [LARGE SCALE GENOMIC DNA]</scope>
    <source>
        <strain evidence="2">VX34</strain>
        <tissue evidence="2">Whole-organism</tissue>
    </source>
</reference>
<dbReference type="AlphaFoldDB" id="A0AAE9FIN0"/>
<keyword evidence="3" id="KW-1185">Reference proteome</keyword>
<accession>A0AAE9FIN0</accession>
<dbReference type="InterPro" id="IPR012885">
    <property type="entry name" value="F-box_Sdz-33"/>
</dbReference>
<gene>
    <name evidence="2" type="ORF">L5515_019556</name>
</gene>
<proteinExistence type="predicted"/>
<dbReference type="Pfam" id="PF07735">
    <property type="entry name" value="FBA_2"/>
    <property type="match status" value="1"/>
</dbReference>
<organism evidence="2 3">
    <name type="scientific">Caenorhabditis briggsae</name>
    <dbReference type="NCBI Taxonomy" id="6238"/>
    <lineage>
        <taxon>Eukaryota</taxon>
        <taxon>Metazoa</taxon>
        <taxon>Ecdysozoa</taxon>
        <taxon>Nematoda</taxon>
        <taxon>Chromadorea</taxon>
        <taxon>Rhabditida</taxon>
        <taxon>Rhabditina</taxon>
        <taxon>Rhabditomorpha</taxon>
        <taxon>Rhabditoidea</taxon>
        <taxon>Rhabditidae</taxon>
        <taxon>Peloderinae</taxon>
        <taxon>Caenorhabditis</taxon>
    </lineage>
</organism>
<dbReference type="EMBL" id="CP092625">
    <property type="protein sequence ID" value="UMM44401.1"/>
    <property type="molecule type" value="Genomic_DNA"/>
</dbReference>
<name>A0AAE9FIN0_CAEBR</name>
<evidence type="ECO:0000259" key="1">
    <source>
        <dbReference type="Pfam" id="PF07735"/>
    </source>
</evidence>
<feature type="domain" description="Sdz-33 F-box" evidence="1">
    <location>
        <begin position="160"/>
        <end position="224"/>
    </location>
</feature>
<sequence>MVTALQLHISYVVMRMDEPAVIRLQIENRYIEFILEMHRNNKKITNLNELPVSVKMKKVKGTSEFESTLSNQQMFLGDWIKHFFSFSVNLEIDFHVGNTEFDIQAVRNTLPKLQLISLFCSKDEPNENDILNTQNFLRAFLSDAQNLELNSVPLQKNFFLQHIGMINLKELQLYYQNNLNFVDVAAWNVESCFITTMDDQVSLRDLNRFFKLWTKGSNPKLKEFFVHWNTEIVPDWNVLLKGLKGIVKYALEEEILYIIRNNRGISAEIKVEHYDGDKASVVFFLSD</sequence>
<protein>
    <recommendedName>
        <fullName evidence="1">Sdz-33 F-box domain-containing protein</fullName>
    </recommendedName>
</protein>
<dbReference type="PANTHER" id="PTHR22899:SF0">
    <property type="entry name" value="F-BOX ASSOCIATED DOMAIN-CONTAINING PROTEIN-RELATED"/>
    <property type="match status" value="1"/>
</dbReference>
<dbReference type="Proteomes" id="UP000829354">
    <property type="component" value="Chromosome X"/>
</dbReference>
<dbReference type="PANTHER" id="PTHR22899">
    <property type="entry name" value="CYCLIN-RELATED F-BOX FAMILY"/>
    <property type="match status" value="1"/>
</dbReference>
<dbReference type="InterPro" id="IPR053222">
    <property type="entry name" value="Zygotic_Embryogenesis-Asso"/>
</dbReference>
<evidence type="ECO:0000313" key="3">
    <source>
        <dbReference type="Proteomes" id="UP000829354"/>
    </source>
</evidence>
<evidence type="ECO:0000313" key="2">
    <source>
        <dbReference type="EMBL" id="UMM44401.1"/>
    </source>
</evidence>